<evidence type="ECO:0000256" key="1">
    <source>
        <dbReference type="SAM" id="MobiDB-lite"/>
    </source>
</evidence>
<name>A0A165KWE4_9APHY</name>
<evidence type="ECO:0000313" key="2">
    <source>
        <dbReference type="EMBL" id="KZT63673.1"/>
    </source>
</evidence>
<organism evidence="2 3">
    <name type="scientific">Daedalea quercina L-15889</name>
    <dbReference type="NCBI Taxonomy" id="1314783"/>
    <lineage>
        <taxon>Eukaryota</taxon>
        <taxon>Fungi</taxon>
        <taxon>Dikarya</taxon>
        <taxon>Basidiomycota</taxon>
        <taxon>Agaricomycotina</taxon>
        <taxon>Agaricomycetes</taxon>
        <taxon>Polyporales</taxon>
        <taxon>Fomitopsis</taxon>
    </lineage>
</organism>
<feature type="compositionally biased region" description="Pro residues" evidence="1">
    <location>
        <begin position="60"/>
        <end position="75"/>
    </location>
</feature>
<gene>
    <name evidence="2" type="ORF">DAEQUDRAFT_770392</name>
</gene>
<sequence>MNHYPTDLVPVYFCTKQIALENVTQWFVTPINDSPTGINENIPPWNWTVDDNFELAHDPSPTPPPIVPPPLTAEE</sequence>
<feature type="region of interest" description="Disordered" evidence="1">
    <location>
        <begin position="55"/>
        <end position="75"/>
    </location>
</feature>
<dbReference type="Proteomes" id="UP000076727">
    <property type="component" value="Unassembled WGS sequence"/>
</dbReference>
<keyword evidence="3" id="KW-1185">Reference proteome</keyword>
<proteinExistence type="predicted"/>
<dbReference type="AlphaFoldDB" id="A0A165KWE4"/>
<protein>
    <submittedName>
        <fullName evidence="2">Uncharacterized protein</fullName>
    </submittedName>
</protein>
<evidence type="ECO:0000313" key="3">
    <source>
        <dbReference type="Proteomes" id="UP000076727"/>
    </source>
</evidence>
<reference evidence="2 3" key="1">
    <citation type="journal article" date="2016" name="Mol. Biol. Evol.">
        <title>Comparative Genomics of Early-Diverging Mushroom-Forming Fungi Provides Insights into the Origins of Lignocellulose Decay Capabilities.</title>
        <authorList>
            <person name="Nagy L.G."/>
            <person name="Riley R."/>
            <person name="Tritt A."/>
            <person name="Adam C."/>
            <person name="Daum C."/>
            <person name="Floudas D."/>
            <person name="Sun H."/>
            <person name="Yadav J.S."/>
            <person name="Pangilinan J."/>
            <person name="Larsson K.H."/>
            <person name="Matsuura K."/>
            <person name="Barry K."/>
            <person name="Labutti K."/>
            <person name="Kuo R."/>
            <person name="Ohm R.A."/>
            <person name="Bhattacharya S.S."/>
            <person name="Shirouzu T."/>
            <person name="Yoshinaga Y."/>
            <person name="Martin F.M."/>
            <person name="Grigoriev I.V."/>
            <person name="Hibbett D.S."/>
        </authorList>
    </citation>
    <scope>NUCLEOTIDE SEQUENCE [LARGE SCALE GENOMIC DNA]</scope>
    <source>
        <strain evidence="2 3">L-15889</strain>
    </source>
</reference>
<accession>A0A165KWE4</accession>
<dbReference type="EMBL" id="KV429165">
    <property type="protein sequence ID" value="KZT63673.1"/>
    <property type="molecule type" value="Genomic_DNA"/>
</dbReference>